<dbReference type="AlphaFoldDB" id="A0A8E2E887"/>
<gene>
    <name evidence="1" type="ORF">K432DRAFT_355214</name>
</gene>
<dbReference type="Proteomes" id="UP000250266">
    <property type="component" value="Unassembled WGS sequence"/>
</dbReference>
<evidence type="ECO:0000313" key="1">
    <source>
        <dbReference type="EMBL" id="OCK79276.1"/>
    </source>
</evidence>
<sequence length="545" mass="61420">MAPALPDVILHLLCEELALQRDFDTLFACACTSRGLAIPALTNLYRSHHVSPVRGGGDDEAIPLATQKLVVQKWSILWRSIIASSLNATLFPYCRYIKTLDLRDLVHLLENDKFKGKIQEHFFSKELSRFQITTETHFRKTGKRVVLHPPSIIDAVGEVVTEHTPMLEQISGPLLSHALIRWSPRLPRLHSLELWEGKALEDELLPPSIKANCPNFDALSIYTWVADDRDHKLSEFIGGIRPQSLKYLETISNTGIGAETFLALSGHGETLKELRLCLRSDSLPHLPLLRGCTAIETLRMEDSDGVMDLEKTQNDVFLEVIAWLRECKNLRSLSLTNFVNASALVLPLLLEENIHFRKIEVDSYVASTNRAFHQALTHQRSSLRVLFLSGDGDEMFRDDVDILVDSLTELTELRELELRGVSDWLKDEHFIPILDRLKLLEDLYISGLEVTDDILEKVAGLRNLRSVTFMAMSKFTMDGLLQFISKLGPGNQGIVIMDSLADPTTLLSDDELALVRETLAMKVGGRLEYTPFKDPEVSEFEGDSD</sequence>
<protein>
    <recommendedName>
        <fullName evidence="3">RNI-like protein</fullName>
    </recommendedName>
</protein>
<organism evidence="1 2">
    <name type="scientific">Lepidopterella palustris CBS 459.81</name>
    <dbReference type="NCBI Taxonomy" id="1314670"/>
    <lineage>
        <taxon>Eukaryota</taxon>
        <taxon>Fungi</taxon>
        <taxon>Dikarya</taxon>
        <taxon>Ascomycota</taxon>
        <taxon>Pezizomycotina</taxon>
        <taxon>Dothideomycetes</taxon>
        <taxon>Pleosporomycetidae</taxon>
        <taxon>Mytilinidiales</taxon>
        <taxon>Argynnaceae</taxon>
        <taxon>Lepidopterella</taxon>
    </lineage>
</organism>
<dbReference type="InterPro" id="IPR032675">
    <property type="entry name" value="LRR_dom_sf"/>
</dbReference>
<dbReference type="OrthoDB" id="10028886at2759"/>
<proteinExistence type="predicted"/>
<dbReference type="EMBL" id="KV745013">
    <property type="protein sequence ID" value="OCK79276.1"/>
    <property type="molecule type" value="Genomic_DNA"/>
</dbReference>
<name>A0A8E2E887_9PEZI</name>
<evidence type="ECO:0000313" key="2">
    <source>
        <dbReference type="Proteomes" id="UP000250266"/>
    </source>
</evidence>
<dbReference type="SUPFAM" id="SSF52047">
    <property type="entry name" value="RNI-like"/>
    <property type="match status" value="1"/>
</dbReference>
<dbReference type="Gene3D" id="3.80.10.10">
    <property type="entry name" value="Ribonuclease Inhibitor"/>
    <property type="match status" value="1"/>
</dbReference>
<evidence type="ECO:0008006" key="3">
    <source>
        <dbReference type="Google" id="ProtNLM"/>
    </source>
</evidence>
<accession>A0A8E2E887</accession>
<reference evidence="1 2" key="1">
    <citation type="journal article" date="2016" name="Nat. Commun.">
        <title>Ectomycorrhizal ecology is imprinted in the genome of the dominant symbiotic fungus Cenococcum geophilum.</title>
        <authorList>
            <consortium name="DOE Joint Genome Institute"/>
            <person name="Peter M."/>
            <person name="Kohler A."/>
            <person name="Ohm R.A."/>
            <person name="Kuo A."/>
            <person name="Krutzmann J."/>
            <person name="Morin E."/>
            <person name="Arend M."/>
            <person name="Barry K.W."/>
            <person name="Binder M."/>
            <person name="Choi C."/>
            <person name="Clum A."/>
            <person name="Copeland A."/>
            <person name="Grisel N."/>
            <person name="Haridas S."/>
            <person name="Kipfer T."/>
            <person name="LaButti K."/>
            <person name="Lindquist E."/>
            <person name="Lipzen A."/>
            <person name="Maire R."/>
            <person name="Meier B."/>
            <person name="Mihaltcheva S."/>
            <person name="Molinier V."/>
            <person name="Murat C."/>
            <person name="Poggeler S."/>
            <person name="Quandt C.A."/>
            <person name="Sperisen C."/>
            <person name="Tritt A."/>
            <person name="Tisserant E."/>
            <person name="Crous P.W."/>
            <person name="Henrissat B."/>
            <person name="Nehls U."/>
            <person name="Egli S."/>
            <person name="Spatafora J.W."/>
            <person name="Grigoriev I.V."/>
            <person name="Martin F.M."/>
        </authorList>
    </citation>
    <scope>NUCLEOTIDE SEQUENCE [LARGE SCALE GENOMIC DNA]</scope>
    <source>
        <strain evidence="1 2">CBS 459.81</strain>
    </source>
</reference>
<keyword evidence="2" id="KW-1185">Reference proteome</keyword>